<reference evidence="5 6" key="1">
    <citation type="journal article" date="2019" name="Antonie Van Leeuwenhoek">
        <title>Description of 'Ca. Methylobacter oryzae' KRF1, a novel species from the environmentally important Methylobacter clade 2.</title>
        <authorList>
            <person name="Khatri K."/>
            <person name="Mohite J.A."/>
            <person name="Pandit P.S."/>
            <person name="Bahulikar R."/>
            <person name="Rahalkar M.C."/>
        </authorList>
    </citation>
    <scope>NUCLEOTIDE SEQUENCE [LARGE SCALE GENOMIC DNA]</scope>
    <source>
        <strain evidence="5 6">KRF1</strain>
    </source>
</reference>
<keyword evidence="1" id="KW-0805">Transcription regulation</keyword>
<dbReference type="Gene3D" id="1.10.10.60">
    <property type="entry name" value="Homeodomain-like"/>
    <property type="match status" value="2"/>
</dbReference>
<dbReference type="PROSITE" id="PS01124">
    <property type="entry name" value="HTH_ARAC_FAMILY_2"/>
    <property type="match status" value="1"/>
</dbReference>
<sequence>MRPSTDNLANWLLSSLELQTTLFHVGQYCGMWRAAPSEHMRAGFHLVLNGRCWMHLPEHQDSIPLRRGDAVFFLRETLHYLSPNETPDDPALCLVREGSMAPIDESVADAVALACGFFNFKPGLSEMLLNSFPDYLIIRSNNTELAASTRAIFDLIIAEAKRTGEEPSPLIVRLTDILFFYVIRQMALTQEISAGLWAVVQNPEFVKLLEAMIKEPEKAWPVEVMANFSHMSRATFFKRFSKTAGQPPNLFLAMVRMKIAAQLLRQGRSITQTAEKVGYQSESAFSKAFKKIVGQQPGAYQRNRARFNIKSGVSDAFPNHFV</sequence>
<dbReference type="SMART" id="SM00342">
    <property type="entry name" value="HTH_ARAC"/>
    <property type="match status" value="1"/>
</dbReference>
<keyword evidence="3" id="KW-0804">Transcription</keyword>
<dbReference type="SUPFAM" id="SSF46689">
    <property type="entry name" value="Homeodomain-like"/>
    <property type="match status" value="1"/>
</dbReference>
<dbReference type="EMBL" id="RYFG02000108">
    <property type="protein sequence ID" value="TRW92157.1"/>
    <property type="molecule type" value="Genomic_DNA"/>
</dbReference>
<accession>A0ABY3C7S7</accession>
<feature type="domain" description="HTH araC/xylS-type" evidence="4">
    <location>
        <begin position="203"/>
        <end position="303"/>
    </location>
</feature>
<gene>
    <name evidence="5" type="ORF">EKO24_015100</name>
</gene>
<comment type="caution">
    <text evidence="5">The sequence shown here is derived from an EMBL/GenBank/DDBJ whole genome shotgun (WGS) entry which is preliminary data.</text>
</comment>
<evidence type="ECO:0000259" key="4">
    <source>
        <dbReference type="PROSITE" id="PS01124"/>
    </source>
</evidence>
<dbReference type="InterPro" id="IPR009057">
    <property type="entry name" value="Homeodomain-like_sf"/>
</dbReference>
<dbReference type="Pfam" id="PF12833">
    <property type="entry name" value="HTH_18"/>
    <property type="match status" value="1"/>
</dbReference>
<dbReference type="Proteomes" id="UP000733744">
    <property type="component" value="Unassembled WGS sequence"/>
</dbReference>
<protein>
    <submittedName>
        <fullName evidence="5">AraC family transcriptional regulator</fullName>
    </submittedName>
</protein>
<evidence type="ECO:0000256" key="1">
    <source>
        <dbReference type="ARBA" id="ARBA00023015"/>
    </source>
</evidence>
<organism evidence="5 6">
    <name type="scientific">Candidatus Methylobacter oryzae</name>
    <dbReference type="NCBI Taxonomy" id="2497749"/>
    <lineage>
        <taxon>Bacteria</taxon>
        <taxon>Pseudomonadati</taxon>
        <taxon>Pseudomonadota</taxon>
        <taxon>Gammaproteobacteria</taxon>
        <taxon>Methylococcales</taxon>
        <taxon>Methylococcaceae</taxon>
        <taxon>Methylobacter</taxon>
    </lineage>
</organism>
<keyword evidence="2" id="KW-0238">DNA-binding</keyword>
<dbReference type="InterPro" id="IPR020449">
    <property type="entry name" value="Tscrpt_reg_AraC-type_HTH"/>
</dbReference>
<evidence type="ECO:0000256" key="3">
    <source>
        <dbReference type="ARBA" id="ARBA00023163"/>
    </source>
</evidence>
<dbReference type="Pfam" id="PF12852">
    <property type="entry name" value="Cupin_6"/>
    <property type="match status" value="1"/>
</dbReference>
<dbReference type="PRINTS" id="PR00032">
    <property type="entry name" value="HTHARAC"/>
</dbReference>
<dbReference type="InterPro" id="IPR018060">
    <property type="entry name" value="HTH_AraC"/>
</dbReference>
<proteinExistence type="predicted"/>
<dbReference type="RefSeq" id="WP_127028219.1">
    <property type="nucleotide sequence ID" value="NZ_RYFG02000108.1"/>
</dbReference>
<evidence type="ECO:0000313" key="6">
    <source>
        <dbReference type="Proteomes" id="UP000733744"/>
    </source>
</evidence>
<keyword evidence="6" id="KW-1185">Reference proteome</keyword>
<dbReference type="PANTHER" id="PTHR11019:SF159">
    <property type="entry name" value="TRANSCRIPTIONAL REGULATOR-RELATED"/>
    <property type="match status" value="1"/>
</dbReference>
<dbReference type="PANTHER" id="PTHR11019">
    <property type="entry name" value="HTH-TYPE TRANSCRIPTIONAL REGULATOR NIMR"/>
    <property type="match status" value="1"/>
</dbReference>
<name>A0ABY3C7S7_9GAMM</name>
<dbReference type="InterPro" id="IPR032783">
    <property type="entry name" value="AraC_lig"/>
</dbReference>
<evidence type="ECO:0000313" key="5">
    <source>
        <dbReference type="EMBL" id="TRW92157.1"/>
    </source>
</evidence>
<evidence type="ECO:0000256" key="2">
    <source>
        <dbReference type="ARBA" id="ARBA00023125"/>
    </source>
</evidence>